<evidence type="ECO:0000313" key="1">
    <source>
        <dbReference type="EMBL" id="GAA0958024.1"/>
    </source>
</evidence>
<dbReference type="Proteomes" id="UP001500418">
    <property type="component" value="Unassembled WGS sequence"/>
</dbReference>
<keyword evidence="2" id="KW-1185">Reference proteome</keyword>
<proteinExistence type="predicted"/>
<evidence type="ECO:0000313" key="2">
    <source>
        <dbReference type="Proteomes" id="UP001500418"/>
    </source>
</evidence>
<name>A0ABN1RIU4_9ACTN</name>
<comment type="caution">
    <text evidence="1">The sequence shown here is derived from an EMBL/GenBank/DDBJ whole genome shotgun (WGS) entry which is preliminary data.</text>
</comment>
<reference evidence="1 2" key="1">
    <citation type="journal article" date="2019" name="Int. J. Syst. Evol. Microbiol.">
        <title>The Global Catalogue of Microorganisms (GCM) 10K type strain sequencing project: providing services to taxonomists for standard genome sequencing and annotation.</title>
        <authorList>
            <consortium name="The Broad Institute Genomics Platform"/>
            <consortium name="The Broad Institute Genome Sequencing Center for Infectious Disease"/>
            <person name="Wu L."/>
            <person name="Ma J."/>
        </authorList>
    </citation>
    <scope>NUCLEOTIDE SEQUENCE [LARGE SCALE GENOMIC DNA]</scope>
    <source>
        <strain evidence="1 2">JCM 11444</strain>
    </source>
</reference>
<protein>
    <submittedName>
        <fullName evidence="1">Uncharacterized protein</fullName>
    </submittedName>
</protein>
<accession>A0ABN1RIU4</accession>
<sequence>MHGLWPGQQPFHQLVADRPVADRQLVVARWVTGHLAATVGVHLAGGLRDLLGTLRLVAQGAVATDVGPPGEGAGLAFVEPGEEGEVGLGAL</sequence>
<gene>
    <name evidence="1" type="ORF">GCM10009575_089230</name>
</gene>
<organism evidence="1 2">
    <name type="scientific">Streptomyces rhizosphaericus</name>
    <dbReference type="NCBI Taxonomy" id="114699"/>
    <lineage>
        <taxon>Bacteria</taxon>
        <taxon>Bacillati</taxon>
        <taxon>Actinomycetota</taxon>
        <taxon>Actinomycetes</taxon>
        <taxon>Kitasatosporales</taxon>
        <taxon>Streptomycetaceae</taxon>
        <taxon>Streptomyces</taxon>
        <taxon>Streptomyces violaceusniger group</taxon>
    </lineage>
</organism>
<dbReference type="EMBL" id="BAAAID010000107">
    <property type="protein sequence ID" value="GAA0958024.1"/>
    <property type="molecule type" value="Genomic_DNA"/>
</dbReference>